<accession>A0ACC2FUH1</accession>
<name>A0ACC2FUH1_DALPE</name>
<sequence length="91" mass="10002">MEPSERAKRQNLNRGVNKHKQCPVGAARGDSERGGRPKERGQLKPGGRGEGPRRCAEWISLSFTLAPVAPANSCVALTFTGKKIFPFRTRQ</sequence>
<reference evidence="1" key="1">
    <citation type="submission" date="2021-05" db="EMBL/GenBank/DDBJ databases">
        <authorList>
            <person name="Pan Q."/>
            <person name="Jouanno E."/>
            <person name="Zahm M."/>
            <person name="Klopp C."/>
            <person name="Cabau C."/>
            <person name="Louis A."/>
            <person name="Berthelot C."/>
            <person name="Parey E."/>
            <person name="Roest Crollius H."/>
            <person name="Montfort J."/>
            <person name="Robinson-Rechavi M."/>
            <person name="Bouchez O."/>
            <person name="Lampietro C."/>
            <person name="Lopez Roques C."/>
            <person name="Donnadieu C."/>
            <person name="Postlethwait J."/>
            <person name="Bobe J."/>
            <person name="Dillon D."/>
            <person name="Chandos A."/>
            <person name="von Hippel F."/>
            <person name="Guiguen Y."/>
        </authorList>
    </citation>
    <scope>NUCLEOTIDE SEQUENCE</scope>
    <source>
        <strain evidence="1">YG-Jan2019</strain>
    </source>
</reference>
<evidence type="ECO:0000313" key="2">
    <source>
        <dbReference type="Proteomes" id="UP001157502"/>
    </source>
</evidence>
<dbReference type="EMBL" id="CM055749">
    <property type="protein sequence ID" value="KAJ7994875.1"/>
    <property type="molecule type" value="Genomic_DNA"/>
</dbReference>
<keyword evidence="2" id="KW-1185">Reference proteome</keyword>
<comment type="caution">
    <text evidence="1">The sequence shown here is derived from an EMBL/GenBank/DDBJ whole genome shotgun (WGS) entry which is preliminary data.</text>
</comment>
<organism evidence="1 2">
    <name type="scientific">Dallia pectoralis</name>
    <name type="common">Alaska blackfish</name>
    <dbReference type="NCBI Taxonomy" id="75939"/>
    <lineage>
        <taxon>Eukaryota</taxon>
        <taxon>Metazoa</taxon>
        <taxon>Chordata</taxon>
        <taxon>Craniata</taxon>
        <taxon>Vertebrata</taxon>
        <taxon>Euteleostomi</taxon>
        <taxon>Actinopterygii</taxon>
        <taxon>Neopterygii</taxon>
        <taxon>Teleostei</taxon>
        <taxon>Protacanthopterygii</taxon>
        <taxon>Esociformes</taxon>
        <taxon>Umbridae</taxon>
        <taxon>Dallia</taxon>
    </lineage>
</organism>
<gene>
    <name evidence="1" type="ORF">DPEC_G00254000</name>
</gene>
<protein>
    <submittedName>
        <fullName evidence="1">Uncharacterized protein</fullName>
    </submittedName>
</protein>
<proteinExistence type="predicted"/>
<evidence type="ECO:0000313" key="1">
    <source>
        <dbReference type="EMBL" id="KAJ7994875.1"/>
    </source>
</evidence>
<dbReference type="Proteomes" id="UP001157502">
    <property type="component" value="Chromosome 22"/>
</dbReference>